<evidence type="ECO:0000256" key="7">
    <source>
        <dbReference type="ARBA" id="ARBA00023157"/>
    </source>
</evidence>
<dbReference type="InterPro" id="IPR050924">
    <property type="entry name" value="Peroxiredoxin_BCP/PrxQ"/>
</dbReference>
<dbReference type="EC" id="1.11.1.24" evidence="3"/>
<evidence type="ECO:0000256" key="10">
    <source>
        <dbReference type="ARBA" id="ARBA00038489"/>
    </source>
</evidence>
<evidence type="ECO:0000256" key="3">
    <source>
        <dbReference type="ARBA" id="ARBA00013017"/>
    </source>
</evidence>
<dbReference type="OrthoDB" id="9812811at2"/>
<evidence type="ECO:0000256" key="6">
    <source>
        <dbReference type="ARBA" id="ARBA00023002"/>
    </source>
</evidence>
<evidence type="ECO:0000259" key="21">
    <source>
        <dbReference type="PROSITE" id="PS51352"/>
    </source>
</evidence>
<sequence>MSGLEVGAAAPDFTLRNQFGEDVTLSGLVAERPTLLVFYPFAFSGICTGELCHIRDNLPRYDGDAMQVVGISCDAMFTQRAWADAEGFDFPLLSDFWPHGAIARAYGVFDDERGFAVRGTFLIDASMTVLWSLINGPGEARDFSPALEVAENL</sequence>
<evidence type="ECO:0000256" key="5">
    <source>
        <dbReference type="ARBA" id="ARBA00022862"/>
    </source>
</evidence>
<organism evidence="22 23">
    <name type="scientific">Dermacoccus nishinomiyaensis</name>
    <dbReference type="NCBI Taxonomy" id="1274"/>
    <lineage>
        <taxon>Bacteria</taxon>
        <taxon>Bacillati</taxon>
        <taxon>Actinomycetota</taxon>
        <taxon>Actinomycetes</taxon>
        <taxon>Micrococcales</taxon>
        <taxon>Dermacoccaceae</taxon>
        <taxon>Dermacoccus</taxon>
    </lineage>
</organism>
<evidence type="ECO:0000256" key="8">
    <source>
        <dbReference type="ARBA" id="ARBA00023284"/>
    </source>
</evidence>
<comment type="catalytic activity">
    <reaction evidence="12">
        <text>a hydroperoxide + [thioredoxin]-dithiol = an alcohol + [thioredoxin]-disulfide + H2O</text>
        <dbReference type="Rhea" id="RHEA:62620"/>
        <dbReference type="Rhea" id="RHEA-COMP:10698"/>
        <dbReference type="Rhea" id="RHEA-COMP:10700"/>
        <dbReference type="ChEBI" id="CHEBI:15377"/>
        <dbReference type="ChEBI" id="CHEBI:29950"/>
        <dbReference type="ChEBI" id="CHEBI:30879"/>
        <dbReference type="ChEBI" id="CHEBI:35924"/>
        <dbReference type="ChEBI" id="CHEBI:50058"/>
        <dbReference type="EC" id="1.11.1.24"/>
    </reaction>
</comment>
<dbReference type="InterPro" id="IPR036249">
    <property type="entry name" value="Thioredoxin-like_sf"/>
</dbReference>
<dbReference type="GO" id="GO:0008379">
    <property type="term" value="F:thioredoxin peroxidase activity"/>
    <property type="evidence" value="ECO:0007669"/>
    <property type="project" value="TreeGrafter"/>
</dbReference>
<evidence type="ECO:0000256" key="17">
    <source>
        <dbReference type="ARBA" id="ARBA00067009"/>
    </source>
</evidence>
<dbReference type="GO" id="GO:0034599">
    <property type="term" value="P:cellular response to oxidative stress"/>
    <property type="evidence" value="ECO:0007669"/>
    <property type="project" value="TreeGrafter"/>
</dbReference>
<evidence type="ECO:0000256" key="16">
    <source>
        <dbReference type="ARBA" id="ARBA00065226"/>
    </source>
</evidence>
<evidence type="ECO:0000256" key="12">
    <source>
        <dbReference type="ARBA" id="ARBA00049091"/>
    </source>
</evidence>
<dbReference type="AlphaFoldDB" id="A0A075JGN3"/>
<keyword evidence="8" id="KW-0676">Redox-active center</keyword>
<evidence type="ECO:0000256" key="4">
    <source>
        <dbReference type="ARBA" id="ARBA00022559"/>
    </source>
</evidence>
<evidence type="ECO:0000256" key="1">
    <source>
        <dbReference type="ARBA" id="ARBA00003330"/>
    </source>
</evidence>
<dbReference type="HOGENOM" id="CLU_042529_14_2_11"/>
<dbReference type="RefSeq" id="WP_038568635.1">
    <property type="nucleotide sequence ID" value="NZ_CAKZHM010000118.1"/>
</dbReference>
<comment type="function">
    <text evidence="14">Thiol-specific peroxidase that catalyzes the reduction of hydrogen peroxide and organic hydroperoxides to water and alcohols, respectively. Plays a role in cell protection against oxidative stress by detoxifying peroxides. May represent an important antioxidant defense against cytotoxic peroxides, especially peroxynitrite, which can be formed by activated macrophages during infection.</text>
</comment>
<evidence type="ECO:0000256" key="2">
    <source>
        <dbReference type="ARBA" id="ARBA00011245"/>
    </source>
</evidence>
<feature type="domain" description="Thioredoxin" evidence="21">
    <location>
        <begin position="4"/>
        <end position="153"/>
    </location>
</feature>
<dbReference type="GeneID" id="41841265"/>
<evidence type="ECO:0000313" key="22">
    <source>
        <dbReference type="EMBL" id="AIF41049.1"/>
    </source>
</evidence>
<evidence type="ECO:0000256" key="11">
    <source>
        <dbReference type="ARBA" id="ARBA00041373"/>
    </source>
</evidence>
<proteinExistence type="inferred from homology"/>
<dbReference type="FunFam" id="3.40.30.10:FF:000118">
    <property type="entry name" value="Peroxiredoxin AhpE"/>
    <property type="match status" value="1"/>
</dbReference>
<comment type="function">
    <text evidence="1">Thiol-specific peroxidase that catalyzes the reduction of hydrogen peroxide and organic hydroperoxides to water and alcohols, respectively. Plays a role in cell protection against oxidative stress by detoxifying peroxides and as sensor of hydrogen peroxide-mediated signaling events.</text>
</comment>
<comment type="catalytic activity">
    <reaction evidence="13">
        <text>[mycoredoxin]-L-dithiol + a hydroperoxide = [mycoredoxin]-L-disulfide + an alcohol + H2O</text>
        <dbReference type="Rhea" id="RHEA:62640"/>
        <dbReference type="Rhea" id="RHEA-COMP:16137"/>
        <dbReference type="Rhea" id="RHEA-COMP:16138"/>
        <dbReference type="ChEBI" id="CHEBI:15377"/>
        <dbReference type="ChEBI" id="CHEBI:29950"/>
        <dbReference type="ChEBI" id="CHEBI:30879"/>
        <dbReference type="ChEBI" id="CHEBI:35924"/>
        <dbReference type="ChEBI" id="CHEBI:50058"/>
        <dbReference type="EC" id="1.11.1.29"/>
    </reaction>
</comment>
<dbReference type="EC" id="1.11.1.29" evidence="17"/>
<dbReference type="GO" id="GO:0045454">
    <property type="term" value="P:cell redox homeostasis"/>
    <property type="evidence" value="ECO:0007669"/>
    <property type="project" value="TreeGrafter"/>
</dbReference>
<evidence type="ECO:0000256" key="13">
    <source>
        <dbReference type="ARBA" id="ARBA00052774"/>
    </source>
</evidence>
<accession>A0A075JGN3</accession>
<evidence type="ECO:0000256" key="9">
    <source>
        <dbReference type="ARBA" id="ARBA00032824"/>
    </source>
</evidence>
<dbReference type="EMBL" id="CP008889">
    <property type="protein sequence ID" value="AIF41049.1"/>
    <property type="molecule type" value="Genomic_DNA"/>
</dbReference>
<evidence type="ECO:0000313" key="23">
    <source>
        <dbReference type="Proteomes" id="UP000027986"/>
    </source>
</evidence>
<keyword evidence="23" id="KW-1185">Reference proteome</keyword>
<evidence type="ECO:0000256" key="20">
    <source>
        <dbReference type="ARBA" id="ARBA00083736"/>
    </source>
</evidence>
<evidence type="ECO:0000256" key="19">
    <source>
        <dbReference type="ARBA" id="ARBA00082991"/>
    </source>
</evidence>
<dbReference type="PANTHER" id="PTHR42801:SF20">
    <property type="entry name" value="ALKYL HYDROPEROXIDE REDUCTASE E"/>
    <property type="match status" value="1"/>
</dbReference>
<dbReference type="PROSITE" id="PS51352">
    <property type="entry name" value="THIOREDOXIN_2"/>
    <property type="match status" value="1"/>
</dbReference>
<gene>
    <name evidence="22" type="ORF">HX89_08950</name>
</gene>
<dbReference type="PIRSF" id="PIRSF000239">
    <property type="entry name" value="AHPC"/>
    <property type="match status" value="1"/>
</dbReference>
<dbReference type="PANTHER" id="PTHR42801">
    <property type="entry name" value="THIOREDOXIN-DEPENDENT PEROXIDE REDUCTASE"/>
    <property type="match status" value="1"/>
</dbReference>
<comment type="similarity">
    <text evidence="15">Belongs to the peroxiredoxin family. AhpE subfamily.</text>
</comment>
<keyword evidence="4" id="KW-0575">Peroxidase</keyword>
<name>A0A075JGN3_9MICO</name>
<dbReference type="CDD" id="cd03018">
    <property type="entry name" value="PRX_AhpE_like"/>
    <property type="match status" value="1"/>
</dbReference>
<dbReference type="InterPro" id="IPR013766">
    <property type="entry name" value="Thioredoxin_domain"/>
</dbReference>
<dbReference type="SUPFAM" id="SSF52833">
    <property type="entry name" value="Thioredoxin-like"/>
    <property type="match status" value="1"/>
</dbReference>
<reference evidence="22 23" key="1">
    <citation type="submission" date="2014-07" db="EMBL/GenBank/DDBJ databases">
        <title>Genome Sequencing of Dermacoccus nishinomiyaensis.</title>
        <authorList>
            <person name="Hong K.W."/>
            <person name="Chan K.G."/>
        </authorList>
    </citation>
    <scope>NUCLEOTIDE SEQUENCE [LARGE SCALE GENOMIC DNA]</scope>
    <source>
        <strain evidence="22 23">M25</strain>
    </source>
</reference>
<evidence type="ECO:0000256" key="15">
    <source>
        <dbReference type="ARBA" id="ARBA00060973"/>
    </source>
</evidence>
<keyword evidence="6" id="KW-0560">Oxidoreductase</keyword>
<protein>
    <recommendedName>
        <fullName evidence="18">Alkyl hydroperoxide reductase E</fullName>
        <ecNumber evidence="3">1.11.1.24</ecNumber>
        <ecNumber evidence="17">1.11.1.29</ecNumber>
    </recommendedName>
    <alternativeName>
        <fullName evidence="11">Bacterioferritin comigratory protein</fullName>
    </alternativeName>
    <alternativeName>
        <fullName evidence="19">Mycoredoxin-dependent peroxiredoxin</fullName>
    </alternativeName>
    <alternativeName>
        <fullName evidence="20">Peroxiredoxin AhpE</fullName>
    </alternativeName>
    <alternativeName>
        <fullName evidence="9">Thioredoxin peroxidase</fullName>
    </alternativeName>
</protein>
<dbReference type="KEGG" id="dni:HX89_08950"/>
<keyword evidence="5" id="KW-0049">Antioxidant</keyword>
<dbReference type="Gene3D" id="3.40.30.10">
    <property type="entry name" value="Glutaredoxin"/>
    <property type="match status" value="1"/>
</dbReference>
<dbReference type="Proteomes" id="UP000027986">
    <property type="component" value="Chromosome"/>
</dbReference>
<dbReference type="GO" id="GO:0005737">
    <property type="term" value="C:cytoplasm"/>
    <property type="evidence" value="ECO:0007669"/>
    <property type="project" value="TreeGrafter"/>
</dbReference>
<comment type="subunit">
    <text evidence="2">Monomer.</text>
</comment>
<dbReference type="InterPro" id="IPR000866">
    <property type="entry name" value="AhpC/TSA"/>
</dbReference>
<evidence type="ECO:0000256" key="18">
    <source>
        <dbReference type="ARBA" id="ARBA00068979"/>
    </source>
</evidence>
<dbReference type="Pfam" id="PF00578">
    <property type="entry name" value="AhpC-TSA"/>
    <property type="match status" value="1"/>
</dbReference>
<dbReference type="InterPro" id="IPR024706">
    <property type="entry name" value="Peroxiredoxin_AhpC-typ"/>
</dbReference>
<dbReference type="eggNOG" id="COG1225">
    <property type="taxonomic scope" value="Bacteria"/>
</dbReference>
<keyword evidence="7" id="KW-1015">Disulfide bond</keyword>
<comment type="similarity">
    <text evidence="10">Belongs to the peroxiredoxin family. BCP/PrxQ subfamily.</text>
</comment>
<evidence type="ECO:0000256" key="14">
    <source>
        <dbReference type="ARBA" id="ARBA00056930"/>
    </source>
</evidence>
<comment type="subunit">
    <text evidence="16">Homodimer. Forms both dimers and octamers; a tightly-associated dimer and a ring-like octamer.</text>
</comment>